<feature type="domain" description="DDH" evidence="1">
    <location>
        <begin position="96"/>
        <end position="177"/>
    </location>
</feature>
<evidence type="ECO:0000313" key="2">
    <source>
        <dbReference type="EMBL" id="SVB99054.1"/>
    </source>
</evidence>
<accession>A0A382IH57</accession>
<dbReference type="InterPro" id="IPR001667">
    <property type="entry name" value="DDH_dom"/>
</dbReference>
<dbReference type="GO" id="GO:0004527">
    <property type="term" value="F:exonuclease activity"/>
    <property type="evidence" value="ECO:0007669"/>
    <property type="project" value="UniProtKB-KW"/>
</dbReference>
<feature type="non-terminal residue" evidence="2">
    <location>
        <position position="178"/>
    </location>
</feature>
<dbReference type="InterPro" id="IPR051673">
    <property type="entry name" value="SSDNA_exonuclease_RecJ"/>
</dbReference>
<proteinExistence type="predicted"/>
<name>A0A382IH57_9ZZZZ</name>
<dbReference type="PANTHER" id="PTHR30255">
    <property type="entry name" value="SINGLE-STRANDED-DNA-SPECIFIC EXONUCLEASE RECJ"/>
    <property type="match status" value="1"/>
</dbReference>
<dbReference type="EMBL" id="UINC01067412">
    <property type="protein sequence ID" value="SVB99054.1"/>
    <property type="molecule type" value="Genomic_DNA"/>
</dbReference>
<dbReference type="AlphaFoldDB" id="A0A382IH57"/>
<gene>
    <name evidence="2" type="ORF">METZ01_LOCUS251908</name>
</gene>
<reference evidence="2" key="1">
    <citation type="submission" date="2018-05" db="EMBL/GenBank/DDBJ databases">
        <authorList>
            <person name="Lanie J.A."/>
            <person name="Ng W.-L."/>
            <person name="Kazmierczak K.M."/>
            <person name="Andrzejewski T.M."/>
            <person name="Davidsen T.M."/>
            <person name="Wayne K.J."/>
            <person name="Tettelin H."/>
            <person name="Glass J.I."/>
            <person name="Rusch D."/>
            <person name="Podicherti R."/>
            <person name="Tsui H.-C.T."/>
            <person name="Winkler M.E."/>
        </authorList>
    </citation>
    <scope>NUCLEOTIDE SEQUENCE</scope>
</reference>
<dbReference type="SUPFAM" id="SSF64182">
    <property type="entry name" value="DHH phosphoesterases"/>
    <property type="match status" value="1"/>
</dbReference>
<organism evidence="2">
    <name type="scientific">marine metagenome</name>
    <dbReference type="NCBI Taxonomy" id="408172"/>
    <lineage>
        <taxon>unclassified sequences</taxon>
        <taxon>metagenomes</taxon>
        <taxon>ecological metagenomes</taxon>
    </lineage>
</organism>
<dbReference type="PANTHER" id="PTHR30255:SF2">
    <property type="entry name" value="SINGLE-STRANDED-DNA-SPECIFIC EXONUCLEASE RECJ"/>
    <property type="match status" value="1"/>
</dbReference>
<sequence>MVVSSQAEALLGVECSVGGLRWRERATDQRAVLAISQRLGLPDVVARVLAARGVRSESVEQFLDPKLRDLMPDPSLLVDMDRAVARLAEAVINAEKIAVFGDYDVDGATASALLRKFFFSVGIDIEVYIPDRMREGYGPTDEALRKLHANGARVVVTVDCGTGAHDALASAALMGLDV</sequence>
<dbReference type="Pfam" id="PF01368">
    <property type="entry name" value="DHH"/>
    <property type="match status" value="1"/>
</dbReference>
<dbReference type="Gene3D" id="3.90.1640.30">
    <property type="match status" value="1"/>
</dbReference>
<evidence type="ECO:0000259" key="1">
    <source>
        <dbReference type="Pfam" id="PF01368"/>
    </source>
</evidence>
<dbReference type="InterPro" id="IPR038763">
    <property type="entry name" value="DHH_sf"/>
</dbReference>
<protein>
    <recommendedName>
        <fullName evidence="1">DDH domain-containing protein</fullName>
    </recommendedName>
</protein>